<dbReference type="EMBL" id="JXCE01000302">
    <property type="protein sequence ID" value="KPA38221.1"/>
    <property type="molecule type" value="Genomic_DNA"/>
</dbReference>
<gene>
    <name evidence="2" type="ORF">FLAG1_08951</name>
</gene>
<protein>
    <submittedName>
        <fullName evidence="2">Uncharacterized protein</fullName>
    </submittedName>
</protein>
<organism evidence="2 3">
    <name type="scientific">Fusarium langsethiae</name>
    <dbReference type="NCBI Taxonomy" id="179993"/>
    <lineage>
        <taxon>Eukaryota</taxon>
        <taxon>Fungi</taxon>
        <taxon>Dikarya</taxon>
        <taxon>Ascomycota</taxon>
        <taxon>Pezizomycotina</taxon>
        <taxon>Sordariomycetes</taxon>
        <taxon>Hypocreomycetidae</taxon>
        <taxon>Hypocreales</taxon>
        <taxon>Nectriaceae</taxon>
        <taxon>Fusarium</taxon>
    </lineage>
</organism>
<sequence>MRLQFFALAAALVAGVTSASAQHNANLSDSSVGPGLLISDESVPPSGLMVECLPMEEPLVRRDTPEPSEGECFHGPAAPTLNKDAPDMGGAVGCTYYPDGPDPTARKYKLIPGDEGAAIQNVSITAAFESMDPLQIRMTINNTTPLPITFWEEWSPVSKHGWELGYYSIESEIWGQFFGRVGQQYRMSTLDRSDVPKRPENIEELVQLNPGESFSQVVTIPYCEPQERWTEVCKPYMWERWTEMLRLAGIKRIFIQGDWYGVWAQPKEEVMANMVDNPMTGYWTRWWTDHILIPTHEQHKEFGTYLPLNKPWYETEAALEGAKPENNTSV</sequence>
<feature type="chain" id="PRO_5005846574" evidence="1">
    <location>
        <begin position="22"/>
        <end position="330"/>
    </location>
</feature>
<keyword evidence="3" id="KW-1185">Reference proteome</keyword>
<evidence type="ECO:0000313" key="3">
    <source>
        <dbReference type="Proteomes" id="UP000037904"/>
    </source>
</evidence>
<feature type="signal peptide" evidence="1">
    <location>
        <begin position="1"/>
        <end position="21"/>
    </location>
</feature>
<dbReference type="Proteomes" id="UP000037904">
    <property type="component" value="Unassembled WGS sequence"/>
</dbReference>
<evidence type="ECO:0000256" key="1">
    <source>
        <dbReference type="SAM" id="SignalP"/>
    </source>
</evidence>
<reference evidence="2 3" key="1">
    <citation type="submission" date="2015-04" db="EMBL/GenBank/DDBJ databases">
        <title>The draft genome sequence of Fusarium langsethiae, a T-2/HT-2 mycotoxin producer.</title>
        <authorList>
            <person name="Lysoe E."/>
            <person name="Divon H.H."/>
            <person name="Terzi V."/>
            <person name="Orru L."/>
            <person name="Lamontanara A."/>
            <person name="Kolseth A.-K."/>
            <person name="Frandsen R.J."/>
            <person name="Nielsen K."/>
            <person name="Thrane U."/>
        </authorList>
    </citation>
    <scope>NUCLEOTIDE SEQUENCE [LARGE SCALE GENOMIC DNA]</scope>
    <source>
        <strain evidence="2 3">Fl201059</strain>
    </source>
</reference>
<evidence type="ECO:0000313" key="2">
    <source>
        <dbReference type="EMBL" id="KPA38221.1"/>
    </source>
</evidence>
<comment type="caution">
    <text evidence="2">The sequence shown here is derived from an EMBL/GenBank/DDBJ whole genome shotgun (WGS) entry which is preliminary data.</text>
</comment>
<name>A0A0N0DCH5_FUSLA</name>
<keyword evidence="1" id="KW-0732">Signal</keyword>
<accession>A0A0N0DCH5</accession>
<proteinExistence type="predicted"/>
<dbReference type="AlphaFoldDB" id="A0A0N0DCH5"/>